<dbReference type="KEGG" id="sgs:AVL59_07270"/>
<dbReference type="AlphaFoldDB" id="A0A1B1AS78"/>
<dbReference type="Proteomes" id="UP001519309">
    <property type="component" value="Unassembled WGS sequence"/>
</dbReference>
<accession>A0A1B1AS78</accession>
<reference evidence="3 5" key="2">
    <citation type="submission" date="2021-03" db="EMBL/GenBank/DDBJ databases">
        <title>Genomic Encyclopedia of Type Strains, Phase IV (KMG-IV): sequencing the most valuable type-strain genomes for metagenomic binning, comparative biology and taxonomic classification.</title>
        <authorList>
            <person name="Goeker M."/>
        </authorList>
    </citation>
    <scope>NUCLEOTIDE SEQUENCE [LARGE SCALE GENOMIC DNA]</scope>
    <source>
        <strain evidence="3 5">DSM 40499</strain>
    </source>
</reference>
<evidence type="ECO:0008006" key="6">
    <source>
        <dbReference type="Google" id="ProtNLM"/>
    </source>
</evidence>
<feature type="signal peptide" evidence="1">
    <location>
        <begin position="1"/>
        <end position="23"/>
    </location>
</feature>
<sequence>MRKIIITAAAALATMAMAAPAHADNVSNIAGAVTTANNWEFNPGSVCLENAVTVPVVPVLSALAHYPNAC</sequence>
<evidence type="ECO:0000313" key="3">
    <source>
        <dbReference type="EMBL" id="MBP2053146.1"/>
    </source>
</evidence>
<proteinExistence type="predicted"/>
<protein>
    <recommendedName>
        <fullName evidence="6">Chaplin domain-containing protein</fullName>
    </recommendedName>
</protein>
<dbReference type="Proteomes" id="UP000092659">
    <property type="component" value="Chromosome"/>
</dbReference>
<dbReference type="RefSeq" id="WP_067300528.1">
    <property type="nucleotide sequence ID" value="NZ_CP016279.1"/>
</dbReference>
<dbReference type="EMBL" id="CP016279">
    <property type="protein sequence ID" value="ANP49423.1"/>
    <property type="molecule type" value="Genomic_DNA"/>
</dbReference>
<gene>
    <name evidence="2" type="ORF">AVL59_07270</name>
    <name evidence="3" type="ORF">J2Z21_006137</name>
</gene>
<name>A0A1B1AS78_9ACTN</name>
<evidence type="ECO:0000256" key="1">
    <source>
        <dbReference type="SAM" id="SignalP"/>
    </source>
</evidence>
<evidence type="ECO:0000313" key="2">
    <source>
        <dbReference type="EMBL" id="ANP49423.1"/>
    </source>
</evidence>
<dbReference type="OrthoDB" id="4329675at2"/>
<evidence type="ECO:0000313" key="4">
    <source>
        <dbReference type="Proteomes" id="UP000092659"/>
    </source>
</evidence>
<keyword evidence="5" id="KW-1185">Reference proteome</keyword>
<organism evidence="2 4">
    <name type="scientific">Streptomyces griseochromogenes</name>
    <dbReference type="NCBI Taxonomy" id="68214"/>
    <lineage>
        <taxon>Bacteria</taxon>
        <taxon>Bacillati</taxon>
        <taxon>Actinomycetota</taxon>
        <taxon>Actinomycetes</taxon>
        <taxon>Kitasatosporales</taxon>
        <taxon>Streptomycetaceae</taxon>
        <taxon>Streptomyces</taxon>
    </lineage>
</organism>
<keyword evidence="1" id="KW-0732">Signal</keyword>
<feature type="chain" id="PRO_5008519172" description="Chaplin domain-containing protein" evidence="1">
    <location>
        <begin position="24"/>
        <end position="70"/>
    </location>
</feature>
<reference evidence="2 4" key="1">
    <citation type="submission" date="2016-06" db="EMBL/GenBank/DDBJ databases">
        <title>Complete genome sequence of Streptomyces griseochromogenes ATCC 14511, the Blasticidin S producer.</title>
        <authorList>
            <person name="Wu L."/>
        </authorList>
    </citation>
    <scope>NUCLEOTIDE SEQUENCE [LARGE SCALE GENOMIC DNA]</scope>
    <source>
        <strain evidence="2 4">ATCC 14511</strain>
    </source>
</reference>
<dbReference type="EMBL" id="JAGGLP010000014">
    <property type="protein sequence ID" value="MBP2053146.1"/>
    <property type="molecule type" value="Genomic_DNA"/>
</dbReference>
<evidence type="ECO:0000313" key="5">
    <source>
        <dbReference type="Proteomes" id="UP001519309"/>
    </source>
</evidence>